<dbReference type="eggNOG" id="arCOG00002">
    <property type="taxonomic scope" value="Archaea"/>
</dbReference>
<keyword evidence="3" id="KW-1185">Reference proteome</keyword>
<organism evidence="2 3">
    <name type="scientific">Caldivirga maquilingensis (strain ATCC 700844 / DSM 13496 / JCM 10307 / IC-167)</name>
    <dbReference type="NCBI Taxonomy" id="397948"/>
    <lineage>
        <taxon>Archaea</taxon>
        <taxon>Thermoproteota</taxon>
        <taxon>Thermoprotei</taxon>
        <taxon>Thermoproteales</taxon>
        <taxon>Thermoproteaceae</taxon>
        <taxon>Caldivirga</taxon>
    </lineage>
</organism>
<accession>A8MBR3</accession>
<dbReference type="SUPFAM" id="SSF46785">
    <property type="entry name" value="Winged helix' DNA-binding domain"/>
    <property type="match status" value="1"/>
</dbReference>
<dbReference type="PANTHER" id="PTHR43252:SF5">
    <property type="entry name" value="TRANSCRIPTIONAL REGULATOR, PADR-LIKE FAMILY"/>
    <property type="match status" value="1"/>
</dbReference>
<dbReference type="Pfam" id="PF03551">
    <property type="entry name" value="PadR"/>
    <property type="match status" value="1"/>
</dbReference>
<dbReference type="Gene3D" id="1.10.10.10">
    <property type="entry name" value="Winged helix-like DNA-binding domain superfamily/Winged helix DNA-binding domain"/>
    <property type="match status" value="1"/>
</dbReference>
<dbReference type="PANTHER" id="PTHR43252">
    <property type="entry name" value="TRANSCRIPTIONAL REGULATOR YQJI"/>
    <property type="match status" value="1"/>
</dbReference>
<dbReference type="EMBL" id="CP000852">
    <property type="protein sequence ID" value="ABW01256.1"/>
    <property type="molecule type" value="Genomic_DNA"/>
</dbReference>
<feature type="domain" description="Transcription regulator PadR N-terminal" evidence="1">
    <location>
        <begin position="20"/>
        <end position="89"/>
    </location>
</feature>
<dbReference type="Proteomes" id="UP000001137">
    <property type="component" value="Chromosome"/>
</dbReference>
<dbReference type="InterPro" id="IPR005149">
    <property type="entry name" value="Tscrpt_reg_PadR_N"/>
</dbReference>
<dbReference type="AlphaFoldDB" id="A8MBR3"/>
<dbReference type="OrthoDB" id="56053at2157"/>
<proteinExistence type="predicted"/>
<name>A8MBR3_CALMQ</name>
<dbReference type="InterPro" id="IPR036388">
    <property type="entry name" value="WH-like_DNA-bd_sf"/>
</dbReference>
<evidence type="ECO:0000313" key="3">
    <source>
        <dbReference type="Proteomes" id="UP000001137"/>
    </source>
</evidence>
<dbReference type="InterPro" id="IPR036390">
    <property type="entry name" value="WH_DNA-bd_sf"/>
</dbReference>
<sequence length="144" mass="16614">MPHDFMGWFWRRRGALRDIVLYILAFKGELTGAQIIDEIERWSFGFWRPSPGSIYPLLDDLEEEGLIKISRIDGVKKYYSLTEEGKRAIGLIGGINPPPPPPSPFNIDEFVSAARYIIDNWDKIPQEDKEKIRRILNDLIKVVG</sequence>
<evidence type="ECO:0000313" key="2">
    <source>
        <dbReference type="EMBL" id="ABW01256.1"/>
    </source>
</evidence>
<evidence type="ECO:0000259" key="1">
    <source>
        <dbReference type="Pfam" id="PF03551"/>
    </source>
</evidence>
<gene>
    <name evidence="2" type="ordered locus">Cmaq_0411</name>
</gene>
<dbReference type="STRING" id="397948.Cmaq_0411"/>
<protein>
    <submittedName>
        <fullName evidence="2">Transcriptional regulator, PadR-like family</fullName>
    </submittedName>
</protein>
<reference evidence="2 3" key="1">
    <citation type="submission" date="2007-10" db="EMBL/GenBank/DDBJ databases">
        <title>Complete sequence of Caldivirga maquilingensis IC-167.</title>
        <authorList>
            <consortium name="US DOE Joint Genome Institute"/>
            <person name="Copeland A."/>
            <person name="Lucas S."/>
            <person name="Lapidus A."/>
            <person name="Barry K."/>
            <person name="Glavina del Rio T."/>
            <person name="Dalin E."/>
            <person name="Tice H."/>
            <person name="Pitluck S."/>
            <person name="Saunders E."/>
            <person name="Brettin T."/>
            <person name="Bruce D."/>
            <person name="Detter J.C."/>
            <person name="Han C."/>
            <person name="Schmutz J."/>
            <person name="Larimer F."/>
            <person name="Land M."/>
            <person name="Hauser L."/>
            <person name="Kyrpides N."/>
            <person name="Ivanova N."/>
            <person name="Biddle J.F."/>
            <person name="Zhang Z."/>
            <person name="Fitz-Gibbon S.T."/>
            <person name="Lowe T.M."/>
            <person name="Saltikov C."/>
            <person name="House C.H."/>
            <person name="Richardson P."/>
        </authorList>
    </citation>
    <scope>NUCLEOTIDE SEQUENCE [LARGE SCALE GENOMIC DNA]</scope>
    <source>
        <strain evidence="3">ATCC 700844 / DSM 13496 / JCM 10307 / IC-167</strain>
    </source>
</reference>
<dbReference type="HOGENOM" id="CLU_063440_1_3_2"/>
<dbReference type="KEGG" id="cma:Cmaq_0411"/>